<gene>
    <name evidence="4" type="primary">pleD_4</name>
    <name evidence="4" type="ORF">Pla8534_47980</name>
</gene>
<protein>
    <submittedName>
        <fullName evidence="4">Response regulator PleD</fullName>
    </submittedName>
</protein>
<accession>A0A518DYP5</accession>
<evidence type="ECO:0000313" key="4">
    <source>
        <dbReference type="EMBL" id="QDU96973.1"/>
    </source>
</evidence>
<dbReference type="InterPro" id="IPR011006">
    <property type="entry name" value="CheY-like_superfamily"/>
</dbReference>
<dbReference type="Gene3D" id="3.40.50.2300">
    <property type="match status" value="1"/>
</dbReference>
<dbReference type="PANTHER" id="PTHR44591:SF3">
    <property type="entry name" value="RESPONSE REGULATORY DOMAIN-CONTAINING PROTEIN"/>
    <property type="match status" value="1"/>
</dbReference>
<dbReference type="EMBL" id="CP036433">
    <property type="protein sequence ID" value="QDU96973.1"/>
    <property type="molecule type" value="Genomic_DNA"/>
</dbReference>
<evidence type="ECO:0000256" key="1">
    <source>
        <dbReference type="ARBA" id="ARBA00022553"/>
    </source>
</evidence>
<dbReference type="OrthoDB" id="9800897at2"/>
<proteinExistence type="predicted"/>
<dbReference type="GO" id="GO:0000160">
    <property type="term" value="P:phosphorelay signal transduction system"/>
    <property type="evidence" value="ECO:0007669"/>
    <property type="project" value="InterPro"/>
</dbReference>
<dbReference type="KEGG" id="lcre:Pla8534_47980"/>
<feature type="modified residue" description="4-aspartylphosphate" evidence="2">
    <location>
        <position position="53"/>
    </location>
</feature>
<reference evidence="4 5" key="1">
    <citation type="submission" date="2019-02" db="EMBL/GenBank/DDBJ databases">
        <title>Deep-cultivation of Planctomycetes and their phenomic and genomic characterization uncovers novel biology.</title>
        <authorList>
            <person name="Wiegand S."/>
            <person name="Jogler M."/>
            <person name="Boedeker C."/>
            <person name="Pinto D."/>
            <person name="Vollmers J."/>
            <person name="Rivas-Marin E."/>
            <person name="Kohn T."/>
            <person name="Peeters S.H."/>
            <person name="Heuer A."/>
            <person name="Rast P."/>
            <person name="Oberbeckmann S."/>
            <person name="Bunk B."/>
            <person name="Jeske O."/>
            <person name="Meyerdierks A."/>
            <person name="Storesund J.E."/>
            <person name="Kallscheuer N."/>
            <person name="Luecker S."/>
            <person name="Lage O.M."/>
            <person name="Pohl T."/>
            <person name="Merkel B.J."/>
            <person name="Hornburger P."/>
            <person name="Mueller R.-W."/>
            <person name="Bruemmer F."/>
            <person name="Labrenz M."/>
            <person name="Spormann A.M."/>
            <person name="Op den Camp H."/>
            <person name="Overmann J."/>
            <person name="Amann R."/>
            <person name="Jetten M.S.M."/>
            <person name="Mascher T."/>
            <person name="Medema M.H."/>
            <person name="Devos D.P."/>
            <person name="Kaster A.-K."/>
            <person name="Ovreas L."/>
            <person name="Rohde M."/>
            <person name="Galperin M.Y."/>
            <person name="Jogler C."/>
        </authorList>
    </citation>
    <scope>NUCLEOTIDE SEQUENCE [LARGE SCALE GENOMIC DNA]</scope>
    <source>
        <strain evidence="4 5">Pla85_3_4</strain>
    </source>
</reference>
<organism evidence="4 5">
    <name type="scientific">Lignipirellula cremea</name>
    <dbReference type="NCBI Taxonomy" id="2528010"/>
    <lineage>
        <taxon>Bacteria</taxon>
        <taxon>Pseudomonadati</taxon>
        <taxon>Planctomycetota</taxon>
        <taxon>Planctomycetia</taxon>
        <taxon>Pirellulales</taxon>
        <taxon>Pirellulaceae</taxon>
        <taxon>Lignipirellula</taxon>
    </lineage>
</organism>
<dbReference type="SUPFAM" id="SSF52172">
    <property type="entry name" value="CheY-like"/>
    <property type="match status" value="1"/>
</dbReference>
<name>A0A518DYP5_9BACT</name>
<dbReference type="AlphaFoldDB" id="A0A518DYP5"/>
<dbReference type="InterPro" id="IPR001789">
    <property type="entry name" value="Sig_transdc_resp-reg_receiver"/>
</dbReference>
<dbReference type="PROSITE" id="PS50110">
    <property type="entry name" value="RESPONSE_REGULATORY"/>
    <property type="match status" value="1"/>
</dbReference>
<dbReference type="InterPro" id="IPR050595">
    <property type="entry name" value="Bact_response_regulator"/>
</dbReference>
<dbReference type="Pfam" id="PF00072">
    <property type="entry name" value="Response_reg"/>
    <property type="match status" value="1"/>
</dbReference>
<evidence type="ECO:0000256" key="2">
    <source>
        <dbReference type="PROSITE-ProRule" id="PRU00169"/>
    </source>
</evidence>
<keyword evidence="1 2" id="KW-0597">Phosphoprotein</keyword>
<dbReference type="PANTHER" id="PTHR44591">
    <property type="entry name" value="STRESS RESPONSE REGULATOR PROTEIN 1"/>
    <property type="match status" value="1"/>
</dbReference>
<evidence type="ECO:0000259" key="3">
    <source>
        <dbReference type="PROSITE" id="PS50110"/>
    </source>
</evidence>
<evidence type="ECO:0000313" key="5">
    <source>
        <dbReference type="Proteomes" id="UP000317648"/>
    </source>
</evidence>
<dbReference type="Proteomes" id="UP000317648">
    <property type="component" value="Chromosome"/>
</dbReference>
<feature type="domain" description="Response regulatory" evidence="3">
    <location>
        <begin position="4"/>
        <end position="120"/>
    </location>
</feature>
<keyword evidence="5" id="KW-1185">Reference proteome</keyword>
<sequence length="150" mass="16718">MASRILIADDNSANCELLEAYLSEISCETEIAVDGQDTLDKVASFKPDLILLDVMMPKLSGFEVCRKLKDDPKTRQVLVLMVTALNEPGDIERGVHAGTDDFLSKPVNKHGLLKRVELMLRLKDIADENERLRRYIQGMEDSAGPEGEES</sequence>
<dbReference type="SMART" id="SM00448">
    <property type="entry name" value="REC"/>
    <property type="match status" value="1"/>
</dbReference>
<dbReference type="RefSeq" id="WP_145055720.1">
    <property type="nucleotide sequence ID" value="NZ_CP036433.1"/>
</dbReference>